<dbReference type="EMBL" id="SJSK01000005">
    <property type="protein sequence ID" value="TCC88686.1"/>
    <property type="molecule type" value="Genomic_DNA"/>
</dbReference>
<keyword evidence="3" id="KW-0675">Receptor</keyword>
<evidence type="ECO:0000313" key="3">
    <source>
        <dbReference type="EMBL" id="TCC88686.1"/>
    </source>
</evidence>
<dbReference type="OrthoDB" id="9768177at2"/>
<evidence type="ECO:0000256" key="1">
    <source>
        <dbReference type="PROSITE-ProRule" id="PRU01360"/>
    </source>
</evidence>
<proteinExistence type="inferred from homology"/>
<dbReference type="FunFam" id="2.170.130.10:FF:000003">
    <property type="entry name" value="SusC/RagA family TonB-linked outer membrane protein"/>
    <property type="match status" value="1"/>
</dbReference>
<keyword evidence="1" id="KW-0998">Cell outer membrane</keyword>
<protein>
    <submittedName>
        <fullName evidence="3">TonB-dependent receptor</fullName>
    </submittedName>
</protein>
<dbReference type="PROSITE" id="PS52016">
    <property type="entry name" value="TONB_DEPENDENT_REC_3"/>
    <property type="match status" value="1"/>
</dbReference>
<reference evidence="3 4" key="1">
    <citation type="submission" date="2019-02" db="EMBL/GenBank/DDBJ databases">
        <title>Pedobacter sp. RP-1-13 sp. nov., isolated from Arctic soil.</title>
        <authorList>
            <person name="Dahal R.H."/>
        </authorList>
    </citation>
    <scope>NUCLEOTIDE SEQUENCE [LARGE SCALE GENOMIC DNA]</scope>
    <source>
        <strain evidence="3 4">RP-1-13</strain>
    </source>
</reference>
<name>A0A4V2MI18_9SPHI</name>
<evidence type="ECO:0000313" key="4">
    <source>
        <dbReference type="Proteomes" id="UP000292884"/>
    </source>
</evidence>
<keyword evidence="1" id="KW-0472">Membrane</keyword>
<dbReference type="NCBIfam" id="TIGR04057">
    <property type="entry name" value="SusC_RagA_signa"/>
    <property type="match status" value="1"/>
</dbReference>
<dbReference type="SUPFAM" id="SSF49464">
    <property type="entry name" value="Carboxypeptidase regulatory domain-like"/>
    <property type="match status" value="1"/>
</dbReference>
<dbReference type="SUPFAM" id="SSF56935">
    <property type="entry name" value="Porins"/>
    <property type="match status" value="1"/>
</dbReference>
<keyword evidence="1" id="KW-1134">Transmembrane beta strand</keyword>
<dbReference type="Gene3D" id="2.60.40.1120">
    <property type="entry name" value="Carboxypeptidase-like, regulatory domain"/>
    <property type="match status" value="1"/>
</dbReference>
<dbReference type="Pfam" id="PF13715">
    <property type="entry name" value="CarbopepD_reg_2"/>
    <property type="match status" value="1"/>
</dbReference>
<dbReference type="NCBIfam" id="TIGR04056">
    <property type="entry name" value="OMP_RagA_SusC"/>
    <property type="match status" value="1"/>
</dbReference>
<comment type="subcellular location">
    <subcellularLocation>
        <location evidence="1">Cell outer membrane</location>
        <topology evidence="1">Multi-pass membrane protein</topology>
    </subcellularLocation>
</comment>
<keyword evidence="4" id="KW-1185">Reference proteome</keyword>
<dbReference type="Pfam" id="PF07715">
    <property type="entry name" value="Plug"/>
    <property type="match status" value="1"/>
</dbReference>
<feature type="domain" description="TonB-dependent receptor plug" evidence="2">
    <location>
        <begin position="241"/>
        <end position="349"/>
    </location>
</feature>
<comment type="similarity">
    <text evidence="1">Belongs to the TonB-dependent receptor family.</text>
</comment>
<dbReference type="InterPro" id="IPR023997">
    <property type="entry name" value="TonB-dep_OMP_SusC/RagA_CS"/>
</dbReference>
<keyword evidence="1" id="KW-0812">Transmembrane</keyword>
<dbReference type="InterPro" id="IPR012910">
    <property type="entry name" value="Plug_dom"/>
</dbReference>
<dbReference type="InterPro" id="IPR039426">
    <property type="entry name" value="TonB-dep_rcpt-like"/>
</dbReference>
<dbReference type="InterPro" id="IPR008969">
    <property type="entry name" value="CarboxyPept-like_regulatory"/>
</dbReference>
<keyword evidence="1" id="KW-0813">Transport</keyword>
<dbReference type="InterPro" id="IPR037066">
    <property type="entry name" value="Plug_dom_sf"/>
</dbReference>
<gene>
    <name evidence="3" type="ORF">EZ428_18790</name>
</gene>
<sequence length="1162" mass="128767">MKFKQQLFASAAHVLRITFVQILFAVCFVCAMHAKAVNAQDLLEKRINMDVKDETLLRVLNSIRKQTEIEFSFIPSTIKADRKITYSFKNKKLIDFLSDLAQYDIGYRVVDQQIVLFINKKITASTSMEPNLLGLTDLQRNNTAVADIEVSGYVLEAPNLPLPGVSVVVKGTKVIAITDAKGFFKLRVSDENAILVFTSVGFTTQEVRVGSNTTFKIELAASRSNLNDVVIVGYGTQKKPTVTGSVSSITTKELVQSPVANISNSLVGRMPGLFATQGGGEPGRDGSTIRIRGVGTFSNFSGAQDPLVLVDGIQVENYNNIDPNEIETLSILKDASATAVYGIRGANGVLLITTKRGKEGKATISYTFNAASNSFTGLRETMNSYDYAKSWNKGIELDRYNLQANTPLRWSDEELEKFRTGSDPVLYPNINWYDLMLKKTSGQSSHNINVSGGQKRLRYFISAGIFSQDGLFNDFSEINELDYNVNSTYKRYNFRSNFNFDITKRFKIALDLSSQSENRKLNNSNVGTDRLVADVGRAAPMGAPGIIDGKIVDLVGGGNNPLFSFLTASGAGGIKRSYRNNLNGSLKLDHMLDFITAGLGVHGMISTQTYNGQDITNSKSLQTYIARPVTTGGYVLEPASNTPTSFNFAQTNLNRRRLFAQFSIDYQRVFGSHNVSGLLLYDQQKNFDPAYAFGVSNAYQSVVARVTYNYKGKYLADFNGAYNGTENFAPGKQFGFFPAGSVGWVPTLESFFPKNDIVSFVKLRASYGVTGNDRIGDINDANSRFLYRESSYTPTGNTYYFGIPPGSIAGFPGIREGRAGNTEVTWERKKTANVAIEANFFADKLRLVAEVFDERRNSILLSPNNISAMVGFLQPALNIGRMNNRGYEGELTYSNKFRGLDYRIGGNFSFARNKVLFRDEIVPAYPYLLRTGQRLGQGYYLLSDGLFNTWDEVNDPSRPVYDGAPRIQPGDVKFRDINSDGFINSDDQIPLGYSNLPEKTYGISLYGRYKSFDISVLFQGVSNVSYYYTRFQKGQGWQATVPEGTPSYLIESWTPERYAQGLPIKFPRLSRGAPSQNANGSQWLADASYLRVKNVELGYVFNASLLKKAGISSLRLYCTGNNLFTWSKMLPGIDPENVSTGDVNTEPYPLTRTLNLGLNVNF</sequence>
<dbReference type="AlphaFoldDB" id="A0A4V2MI18"/>
<dbReference type="Gene3D" id="2.170.130.10">
    <property type="entry name" value="TonB-dependent receptor, plug domain"/>
    <property type="match status" value="1"/>
</dbReference>
<dbReference type="RefSeq" id="WP_131554740.1">
    <property type="nucleotide sequence ID" value="NZ_SJSK01000005.1"/>
</dbReference>
<comment type="caution">
    <text evidence="3">The sequence shown here is derived from an EMBL/GenBank/DDBJ whole genome shotgun (WGS) entry which is preliminary data.</text>
</comment>
<evidence type="ECO:0000259" key="2">
    <source>
        <dbReference type="Pfam" id="PF07715"/>
    </source>
</evidence>
<dbReference type="InterPro" id="IPR023996">
    <property type="entry name" value="TonB-dep_OMP_SusC/RagA"/>
</dbReference>
<organism evidence="3 4">
    <name type="scientific">Pedobacter frigiditerrae</name>
    <dbReference type="NCBI Taxonomy" id="2530452"/>
    <lineage>
        <taxon>Bacteria</taxon>
        <taxon>Pseudomonadati</taxon>
        <taxon>Bacteroidota</taxon>
        <taxon>Sphingobacteriia</taxon>
        <taxon>Sphingobacteriales</taxon>
        <taxon>Sphingobacteriaceae</taxon>
        <taxon>Pedobacter</taxon>
    </lineage>
</organism>
<dbReference type="GO" id="GO:0009279">
    <property type="term" value="C:cell outer membrane"/>
    <property type="evidence" value="ECO:0007669"/>
    <property type="project" value="UniProtKB-SubCell"/>
</dbReference>
<dbReference type="Proteomes" id="UP000292884">
    <property type="component" value="Unassembled WGS sequence"/>
</dbReference>
<accession>A0A4V2MI18</accession>